<organism evidence="1">
    <name type="scientific">marine sediment metagenome</name>
    <dbReference type="NCBI Taxonomy" id="412755"/>
    <lineage>
        <taxon>unclassified sequences</taxon>
        <taxon>metagenomes</taxon>
        <taxon>ecological metagenomes</taxon>
    </lineage>
</organism>
<comment type="caution">
    <text evidence="1">The sequence shown here is derived from an EMBL/GenBank/DDBJ whole genome shotgun (WGS) entry which is preliminary data.</text>
</comment>
<proteinExistence type="predicted"/>
<name>A0A0F8YCM3_9ZZZZ</name>
<evidence type="ECO:0000313" key="1">
    <source>
        <dbReference type="EMBL" id="KKK79217.1"/>
    </source>
</evidence>
<reference evidence="1" key="1">
    <citation type="journal article" date="2015" name="Nature">
        <title>Complex archaea that bridge the gap between prokaryotes and eukaryotes.</title>
        <authorList>
            <person name="Spang A."/>
            <person name="Saw J.H."/>
            <person name="Jorgensen S.L."/>
            <person name="Zaremba-Niedzwiedzka K."/>
            <person name="Martijn J."/>
            <person name="Lind A.E."/>
            <person name="van Eijk R."/>
            <person name="Schleper C."/>
            <person name="Guy L."/>
            <person name="Ettema T.J."/>
        </authorList>
    </citation>
    <scope>NUCLEOTIDE SEQUENCE</scope>
</reference>
<dbReference type="AlphaFoldDB" id="A0A0F8YCM3"/>
<dbReference type="EMBL" id="LAZR01054128">
    <property type="protein sequence ID" value="KKK79217.1"/>
    <property type="molecule type" value="Genomic_DNA"/>
</dbReference>
<sequence>MARGKYLSLEEARKGGTIKRFCKEHPSKGDWNQFDRLFEAMAEPALKLKQKPKRRKL</sequence>
<accession>A0A0F8YCM3</accession>
<protein>
    <submittedName>
        <fullName evidence="1">Uncharacterized protein</fullName>
    </submittedName>
</protein>
<gene>
    <name evidence="1" type="ORF">LCGC14_2835710</name>
</gene>